<dbReference type="InterPro" id="IPR036397">
    <property type="entry name" value="RNaseH_sf"/>
</dbReference>
<dbReference type="EMBL" id="JABFAC010000007">
    <property type="protein sequence ID" value="MBA0619293.1"/>
    <property type="molecule type" value="Genomic_DNA"/>
</dbReference>
<dbReference type="SUPFAM" id="SSF53098">
    <property type="entry name" value="Ribonuclease H-like"/>
    <property type="match status" value="1"/>
</dbReference>
<dbReference type="InterPro" id="IPR044730">
    <property type="entry name" value="RNase_H-like_dom_plant"/>
</dbReference>
<sequence>MVTKEGRWNLEFFRVWLSEKIIGHITSIPPPHPLASFSIKSASRMIKEILWNLRVEAWNLPWKEERLRCGIGSDARCSICGHELEDVIHAIRDCGTAKDVRYQITQGPVRQLSRVNSVEAERWIQLRIDETVKINTGCPAAGGAVRENNGKWISGYNHRLGVCSITETELWDILDGVLLVQERHYHKILVQADNIKVIEAINDSLSKCSNSAIIRRIAQLLQKVESWSLDYIPGEENIEADCIAKFPFGRGKGLHLFETSFESF</sequence>
<dbReference type="Proteomes" id="UP000593561">
    <property type="component" value="Unassembled WGS sequence"/>
</dbReference>
<evidence type="ECO:0000259" key="1">
    <source>
        <dbReference type="Pfam" id="PF13456"/>
    </source>
</evidence>
<comment type="caution">
    <text evidence="2">The sequence shown here is derived from an EMBL/GenBank/DDBJ whole genome shotgun (WGS) entry which is preliminary data.</text>
</comment>
<gene>
    <name evidence="2" type="ORF">Godav_028499</name>
</gene>
<dbReference type="InterPro" id="IPR002156">
    <property type="entry name" value="RNaseH_domain"/>
</dbReference>
<dbReference type="Gene3D" id="3.30.420.10">
    <property type="entry name" value="Ribonuclease H-like superfamily/Ribonuclease H"/>
    <property type="match status" value="1"/>
</dbReference>
<name>A0A7J8S0A8_GOSDV</name>
<dbReference type="GO" id="GO:0003676">
    <property type="term" value="F:nucleic acid binding"/>
    <property type="evidence" value="ECO:0007669"/>
    <property type="project" value="InterPro"/>
</dbReference>
<protein>
    <recommendedName>
        <fullName evidence="1">RNase H type-1 domain-containing protein</fullName>
    </recommendedName>
</protein>
<dbReference type="PANTHER" id="PTHR47723:SF19">
    <property type="entry name" value="POLYNUCLEOTIDYL TRANSFERASE, RIBONUCLEASE H-LIKE SUPERFAMILY PROTEIN"/>
    <property type="match status" value="1"/>
</dbReference>
<organism evidence="2 3">
    <name type="scientific">Gossypium davidsonii</name>
    <name type="common">Davidson's cotton</name>
    <name type="synonym">Gossypium klotzschianum subsp. davidsonii</name>
    <dbReference type="NCBI Taxonomy" id="34287"/>
    <lineage>
        <taxon>Eukaryota</taxon>
        <taxon>Viridiplantae</taxon>
        <taxon>Streptophyta</taxon>
        <taxon>Embryophyta</taxon>
        <taxon>Tracheophyta</taxon>
        <taxon>Spermatophyta</taxon>
        <taxon>Magnoliopsida</taxon>
        <taxon>eudicotyledons</taxon>
        <taxon>Gunneridae</taxon>
        <taxon>Pentapetalae</taxon>
        <taxon>rosids</taxon>
        <taxon>malvids</taxon>
        <taxon>Malvales</taxon>
        <taxon>Malvaceae</taxon>
        <taxon>Malvoideae</taxon>
        <taxon>Gossypium</taxon>
    </lineage>
</organism>
<dbReference type="InterPro" id="IPR053151">
    <property type="entry name" value="RNase_H-like"/>
</dbReference>
<dbReference type="AlphaFoldDB" id="A0A7J8S0A8"/>
<keyword evidence="3" id="KW-1185">Reference proteome</keyword>
<evidence type="ECO:0000313" key="2">
    <source>
        <dbReference type="EMBL" id="MBA0619293.1"/>
    </source>
</evidence>
<dbReference type="InterPro" id="IPR012337">
    <property type="entry name" value="RNaseH-like_sf"/>
</dbReference>
<dbReference type="GO" id="GO:0004523">
    <property type="term" value="F:RNA-DNA hybrid ribonuclease activity"/>
    <property type="evidence" value="ECO:0007669"/>
    <property type="project" value="InterPro"/>
</dbReference>
<feature type="domain" description="RNase H type-1" evidence="1">
    <location>
        <begin position="132"/>
        <end position="246"/>
    </location>
</feature>
<accession>A0A7J8S0A8</accession>
<dbReference type="PANTHER" id="PTHR47723">
    <property type="entry name" value="OS05G0353850 PROTEIN"/>
    <property type="match status" value="1"/>
</dbReference>
<proteinExistence type="predicted"/>
<evidence type="ECO:0000313" key="3">
    <source>
        <dbReference type="Proteomes" id="UP000593561"/>
    </source>
</evidence>
<dbReference type="CDD" id="cd06222">
    <property type="entry name" value="RNase_H_like"/>
    <property type="match status" value="1"/>
</dbReference>
<dbReference type="Pfam" id="PF13456">
    <property type="entry name" value="RVT_3"/>
    <property type="match status" value="1"/>
</dbReference>
<reference evidence="2 3" key="1">
    <citation type="journal article" date="2019" name="Genome Biol. Evol.">
        <title>Insights into the evolution of the New World diploid cottons (Gossypium, subgenus Houzingenia) based on genome sequencing.</title>
        <authorList>
            <person name="Grover C.E."/>
            <person name="Arick M.A. 2nd"/>
            <person name="Thrash A."/>
            <person name="Conover J.L."/>
            <person name="Sanders W.S."/>
            <person name="Peterson D.G."/>
            <person name="Frelichowski J.E."/>
            <person name="Scheffler J.A."/>
            <person name="Scheffler B.E."/>
            <person name="Wendel J.F."/>
        </authorList>
    </citation>
    <scope>NUCLEOTIDE SEQUENCE [LARGE SCALE GENOMIC DNA]</scope>
    <source>
        <strain evidence="2">27</strain>
        <tissue evidence="2">Leaf</tissue>
    </source>
</reference>